<comment type="caution">
    <text evidence="2">The sequence shown here is derived from an EMBL/GenBank/DDBJ whole genome shotgun (WGS) entry which is preliminary data.</text>
</comment>
<dbReference type="GO" id="GO:0015074">
    <property type="term" value="P:DNA integration"/>
    <property type="evidence" value="ECO:0007669"/>
    <property type="project" value="InterPro"/>
</dbReference>
<dbReference type="Proteomes" id="UP000286716">
    <property type="component" value="Unassembled WGS sequence"/>
</dbReference>
<dbReference type="SUPFAM" id="SSF56349">
    <property type="entry name" value="DNA breaking-rejoining enzymes"/>
    <property type="match status" value="1"/>
</dbReference>
<protein>
    <submittedName>
        <fullName evidence="2">Integrase</fullName>
    </submittedName>
</protein>
<organism evidence="2 3">
    <name type="scientific">Amycolatopsis balhimycina DSM 5908</name>
    <dbReference type="NCBI Taxonomy" id="1081091"/>
    <lineage>
        <taxon>Bacteria</taxon>
        <taxon>Bacillati</taxon>
        <taxon>Actinomycetota</taxon>
        <taxon>Actinomycetes</taxon>
        <taxon>Pseudonocardiales</taxon>
        <taxon>Pseudonocardiaceae</taxon>
        <taxon>Amycolatopsis</taxon>
    </lineage>
</organism>
<dbReference type="EMBL" id="QHHU01000001">
    <property type="protein sequence ID" value="RSM50938.1"/>
    <property type="molecule type" value="Genomic_DNA"/>
</dbReference>
<keyword evidence="1" id="KW-0233">DNA recombination</keyword>
<evidence type="ECO:0000313" key="2">
    <source>
        <dbReference type="EMBL" id="RSM50938.1"/>
    </source>
</evidence>
<dbReference type="GO" id="GO:0003677">
    <property type="term" value="F:DNA binding"/>
    <property type="evidence" value="ECO:0007669"/>
    <property type="project" value="InterPro"/>
</dbReference>
<reference evidence="2 3" key="1">
    <citation type="submission" date="2018-05" db="EMBL/GenBank/DDBJ databases">
        <title>Evolution of GPA BGCs.</title>
        <authorList>
            <person name="Waglechner N."/>
            <person name="Wright G.D."/>
        </authorList>
    </citation>
    <scope>NUCLEOTIDE SEQUENCE [LARGE SCALE GENOMIC DNA]</scope>
    <source>
        <strain evidence="2 3">DSM 5908</strain>
    </source>
</reference>
<keyword evidence="3" id="KW-1185">Reference proteome</keyword>
<dbReference type="Gene3D" id="1.10.443.10">
    <property type="entry name" value="Intergrase catalytic core"/>
    <property type="match status" value="1"/>
</dbReference>
<evidence type="ECO:0000313" key="3">
    <source>
        <dbReference type="Proteomes" id="UP000286716"/>
    </source>
</evidence>
<accession>A0A428X6K2</accession>
<dbReference type="AlphaFoldDB" id="A0A428X6K2"/>
<gene>
    <name evidence="2" type="ORF">DMA12_01815</name>
</gene>
<dbReference type="OrthoDB" id="3773913at2"/>
<dbReference type="InterPro" id="IPR011010">
    <property type="entry name" value="DNA_brk_join_enz"/>
</dbReference>
<sequence>MPCPPPLTAMLQQHLEQYGVVDDGRLFRSLDGGDVAESTLARVWDKARKAALSAEEYRSPLARRPYDLRHACVSTWLAGGGISAQVAMWAGHSVAVLHEVYAKVLAGLEEESLGKIARILGLPADDEDQDEDDLDSA</sequence>
<dbReference type="GO" id="GO:0006310">
    <property type="term" value="P:DNA recombination"/>
    <property type="evidence" value="ECO:0007669"/>
    <property type="project" value="UniProtKB-KW"/>
</dbReference>
<proteinExistence type="predicted"/>
<dbReference type="InterPro" id="IPR013762">
    <property type="entry name" value="Integrase-like_cat_sf"/>
</dbReference>
<name>A0A428X6K2_AMYBA</name>
<evidence type="ECO:0000256" key="1">
    <source>
        <dbReference type="ARBA" id="ARBA00023172"/>
    </source>
</evidence>